<reference evidence="3" key="1">
    <citation type="submission" date="2020-06" db="EMBL/GenBank/DDBJ databases">
        <authorList>
            <person name="Li T."/>
            <person name="Hu X."/>
            <person name="Zhang T."/>
            <person name="Song X."/>
            <person name="Zhang H."/>
            <person name="Dai N."/>
            <person name="Sheng W."/>
            <person name="Hou X."/>
            <person name="Wei L."/>
        </authorList>
    </citation>
    <scope>NUCLEOTIDE SEQUENCE</scope>
    <source>
        <strain evidence="3">KEN8</strain>
        <tissue evidence="3">Leaf</tissue>
    </source>
</reference>
<evidence type="ECO:0000256" key="2">
    <source>
        <dbReference type="PROSITE-ProRule" id="PRU00708"/>
    </source>
</evidence>
<organism evidence="3">
    <name type="scientific">Sesamum calycinum</name>
    <dbReference type="NCBI Taxonomy" id="2727403"/>
    <lineage>
        <taxon>Eukaryota</taxon>
        <taxon>Viridiplantae</taxon>
        <taxon>Streptophyta</taxon>
        <taxon>Embryophyta</taxon>
        <taxon>Tracheophyta</taxon>
        <taxon>Spermatophyta</taxon>
        <taxon>Magnoliopsida</taxon>
        <taxon>eudicotyledons</taxon>
        <taxon>Gunneridae</taxon>
        <taxon>Pentapetalae</taxon>
        <taxon>asterids</taxon>
        <taxon>lamiids</taxon>
        <taxon>Lamiales</taxon>
        <taxon>Pedaliaceae</taxon>
        <taxon>Sesamum</taxon>
    </lineage>
</organism>
<dbReference type="InterPro" id="IPR044795">
    <property type="entry name" value="THA8L-like"/>
</dbReference>
<dbReference type="InterPro" id="IPR011990">
    <property type="entry name" value="TPR-like_helical_dom_sf"/>
</dbReference>
<proteinExistence type="predicted"/>
<dbReference type="PANTHER" id="PTHR46870:SF1">
    <property type="entry name" value="OS03G0297700 PROTEIN"/>
    <property type="match status" value="1"/>
</dbReference>
<dbReference type="NCBIfam" id="TIGR00756">
    <property type="entry name" value="PPR"/>
    <property type="match status" value="1"/>
</dbReference>
<gene>
    <name evidence="3" type="ORF">Scaly_1426000</name>
</gene>
<dbReference type="PANTHER" id="PTHR46870">
    <property type="entry name" value="PROTEIN THYLAKOID ASSEMBLY 8-LIKE, CHLOROPLASTIC"/>
    <property type="match status" value="1"/>
</dbReference>
<dbReference type="EMBL" id="JACGWM010000008">
    <property type="protein sequence ID" value="KAL0357403.1"/>
    <property type="molecule type" value="Genomic_DNA"/>
</dbReference>
<feature type="repeat" description="PPR" evidence="2">
    <location>
        <begin position="65"/>
        <end position="99"/>
    </location>
</feature>
<dbReference type="Gene3D" id="1.25.40.10">
    <property type="entry name" value="Tetratricopeptide repeat domain"/>
    <property type="match status" value="1"/>
</dbReference>
<reference evidence="3" key="2">
    <citation type="journal article" date="2024" name="Plant">
        <title>Genomic evolution and insights into agronomic trait innovations of Sesamum species.</title>
        <authorList>
            <person name="Miao H."/>
            <person name="Wang L."/>
            <person name="Qu L."/>
            <person name="Liu H."/>
            <person name="Sun Y."/>
            <person name="Le M."/>
            <person name="Wang Q."/>
            <person name="Wei S."/>
            <person name="Zheng Y."/>
            <person name="Lin W."/>
            <person name="Duan Y."/>
            <person name="Cao H."/>
            <person name="Xiong S."/>
            <person name="Wang X."/>
            <person name="Wei L."/>
            <person name="Li C."/>
            <person name="Ma Q."/>
            <person name="Ju M."/>
            <person name="Zhao R."/>
            <person name="Li G."/>
            <person name="Mu C."/>
            <person name="Tian Q."/>
            <person name="Mei H."/>
            <person name="Zhang T."/>
            <person name="Gao T."/>
            <person name="Zhang H."/>
        </authorList>
    </citation>
    <scope>NUCLEOTIDE SEQUENCE</scope>
    <source>
        <strain evidence="3">KEN8</strain>
    </source>
</reference>
<dbReference type="PROSITE" id="PS51375">
    <property type="entry name" value="PPR"/>
    <property type="match status" value="1"/>
</dbReference>
<evidence type="ECO:0000256" key="1">
    <source>
        <dbReference type="ARBA" id="ARBA00022737"/>
    </source>
</evidence>
<sequence length="155" mass="18014">MLIQFSSCASVKIDLSSDKAYAVLCAKRNGIWTQILNCIITTATKRLVKQRTAWNDLKREEVLLYLHTFGDLIRAFLDSGLPDEALRLYDEMRSSPEPPLSLPFRFIWKGLIPHSELREKATDDFLKLSPHMIVYDPPDDLLNDDQEWRTWSEED</sequence>
<protein>
    <submittedName>
        <fullName evidence="3">Pentatricopeptide repeat-containing protein</fullName>
    </submittedName>
</protein>
<comment type="caution">
    <text evidence="3">The sequence shown here is derived from an EMBL/GenBank/DDBJ whole genome shotgun (WGS) entry which is preliminary data.</text>
</comment>
<dbReference type="InterPro" id="IPR002885">
    <property type="entry name" value="PPR_rpt"/>
</dbReference>
<name>A0AAW2PN92_9LAMI</name>
<keyword evidence="1" id="KW-0677">Repeat</keyword>
<accession>A0AAW2PN92</accession>
<dbReference type="AlphaFoldDB" id="A0AAW2PN92"/>
<evidence type="ECO:0000313" key="3">
    <source>
        <dbReference type="EMBL" id="KAL0357403.1"/>
    </source>
</evidence>